<dbReference type="InterPro" id="IPR000182">
    <property type="entry name" value="GNAT_dom"/>
</dbReference>
<dbReference type="GO" id="GO:0008999">
    <property type="term" value="F:protein-N-terminal-alanine acetyltransferase activity"/>
    <property type="evidence" value="ECO:0007669"/>
    <property type="project" value="TreeGrafter"/>
</dbReference>
<evidence type="ECO:0000259" key="4">
    <source>
        <dbReference type="PROSITE" id="PS51186"/>
    </source>
</evidence>
<gene>
    <name evidence="5" type="ORF">EDM52_04125</name>
</gene>
<evidence type="ECO:0000313" key="5">
    <source>
        <dbReference type="EMBL" id="RNB76110.1"/>
    </source>
</evidence>
<evidence type="ECO:0000256" key="1">
    <source>
        <dbReference type="ARBA" id="ARBA00022679"/>
    </source>
</evidence>
<dbReference type="GO" id="GO:0005737">
    <property type="term" value="C:cytoplasm"/>
    <property type="evidence" value="ECO:0007669"/>
    <property type="project" value="TreeGrafter"/>
</dbReference>
<dbReference type="PROSITE" id="PS51186">
    <property type="entry name" value="GNAT"/>
    <property type="match status" value="1"/>
</dbReference>
<dbReference type="RefSeq" id="WP_122907745.1">
    <property type="nucleotide sequence ID" value="NZ_CBCSBE010000002.1"/>
</dbReference>
<organism evidence="5 6">
    <name type="scientific">Brevibacillus invocatus</name>
    <dbReference type="NCBI Taxonomy" id="173959"/>
    <lineage>
        <taxon>Bacteria</taxon>
        <taxon>Bacillati</taxon>
        <taxon>Bacillota</taxon>
        <taxon>Bacilli</taxon>
        <taxon>Bacillales</taxon>
        <taxon>Paenibacillaceae</taxon>
        <taxon>Brevibacillus</taxon>
    </lineage>
</organism>
<comment type="caution">
    <text evidence="5">The sequence shown here is derived from an EMBL/GenBank/DDBJ whole genome shotgun (WGS) entry which is preliminary data.</text>
</comment>
<dbReference type="EMBL" id="RHHR01000008">
    <property type="protein sequence ID" value="RNB76110.1"/>
    <property type="molecule type" value="Genomic_DNA"/>
</dbReference>
<dbReference type="InterPro" id="IPR016181">
    <property type="entry name" value="Acyl_CoA_acyltransferase"/>
</dbReference>
<dbReference type="PANTHER" id="PTHR43792:SF8">
    <property type="entry name" value="[RIBOSOMAL PROTEIN US5]-ALANINE N-ACETYLTRANSFERASE"/>
    <property type="match status" value="1"/>
</dbReference>
<dbReference type="SUPFAM" id="SSF55729">
    <property type="entry name" value="Acyl-CoA N-acyltransferases (Nat)"/>
    <property type="match status" value="1"/>
</dbReference>
<proteinExistence type="inferred from homology"/>
<evidence type="ECO:0000256" key="2">
    <source>
        <dbReference type="ARBA" id="ARBA00023315"/>
    </source>
</evidence>
<dbReference type="Pfam" id="PF13302">
    <property type="entry name" value="Acetyltransf_3"/>
    <property type="match status" value="1"/>
</dbReference>
<dbReference type="OrthoDB" id="9795206at2"/>
<dbReference type="PANTHER" id="PTHR43792">
    <property type="entry name" value="GNAT FAMILY, PUTATIVE (AFU_ORTHOLOGUE AFUA_3G00765)-RELATED-RELATED"/>
    <property type="match status" value="1"/>
</dbReference>
<keyword evidence="1 5" id="KW-0808">Transferase</keyword>
<evidence type="ECO:0000256" key="3">
    <source>
        <dbReference type="ARBA" id="ARBA00038502"/>
    </source>
</evidence>
<evidence type="ECO:0000313" key="6">
    <source>
        <dbReference type="Proteomes" id="UP000282028"/>
    </source>
</evidence>
<keyword evidence="2" id="KW-0012">Acyltransferase</keyword>
<comment type="similarity">
    <text evidence="3">Belongs to the acetyltransferase family. RimJ subfamily.</text>
</comment>
<dbReference type="Gene3D" id="3.40.630.30">
    <property type="match status" value="1"/>
</dbReference>
<accession>A0A3M8CK75</accession>
<dbReference type="InterPro" id="IPR051531">
    <property type="entry name" value="N-acetyltransferase"/>
</dbReference>
<reference evidence="5 6" key="1">
    <citation type="submission" date="2018-10" db="EMBL/GenBank/DDBJ databases">
        <title>Phylogenomics of Brevibacillus.</title>
        <authorList>
            <person name="Dunlap C."/>
        </authorList>
    </citation>
    <scope>NUCLEOTIDE SEQUENCE [LARGE SCALE GENOMIC DNA]</scope>
    <source>
        <strain evidence="5 6">JCM 12215</strain>
    </source>
</reference>
<feature type="domain" description="N-acetyltransferase" evidence="4">
    <location>
        <begin position="9"/>
        <end position="179"/>
    </location>
</feature>
<dbReference type="Proteomes" id="UP000282028">
    <property type="component" value="Unassembled WGS sequence"/>
</dbReference>
<keyword evidence="6" id="KW-1185">Reference proteome</keyword>
<dbReference type="AlphaFoldDB" id="A0A3M8CK75"/>
<protein>
    <submittedName>
        <fullName evidence="5">N-acetyltransferase</fullName>
    </submittedName>
</protein>
<sequence>MLIRNQEAIYLRPMQVSDAYELHSLRTRNHHFLQPFEPIRPAAHLTLTGQTEQLAQAERDFAAGTGYAFGIFLNDTDQLIGRIALSNVVRGAWQNATLGYFLDQAQNGKGYTSMAVGLVLDFAFTTAELHRVQAGVMPHNLPSIRVLEKNGFRREGLSLHYLQINGKWEDHLIFARTIEDTQSPSL</sequence>
<name>A0A3M8CK75_9BACL</name>